<dbReference type="Pfam" id="PF10263">
    <property type="entry name" value="SprT-like"/>
    <property type="match status" value="1"/>
</dbReference>
<sequence length="331" mass="36702">MFGPSDNDDDFPSPSTSPRKNAKPQQSPAKALLAAKKDFQTRKAELATSFLADLDARIAAGRIAELAASTGGVQISWSKKLNSTAGRAHWRREIVKKKSKSAGDGGSAEGEAVVKEIKHFAKIELAEKVIGCPGEGEEGLGEWEWEDRLRNVVAHEFCHLCVFMLGERGGKADGPHGKEFKMWARKTSKAFSHLNIDVTTKHSYEISYKYIWTCQNELCGTEFKRHSKSIHPSRHSCGACKGRLLQTKPVPRAGGHGTTGGSEYQKFVKENFQRIRGELKGEGREGAMGEVMERVGREYREEKARRATKVDEKRKDGLDDVVKAMNIVTLD</sequence>
<evidence type="ECO:0000313" key="3">
    <source>
        <dbReference type="EMBL" id="KAF1987622.1"/>
    </source>
</evidence>
<organism evidence="3 4">
    <name type="scientific">Aulographum hederae CBS 113979</name>
    <dbReference type="NCBI Taxonomy" id="1176131"/>
    <lineage>
        <taxon>Eukaryota</taxon>
        <taxon>Fungi</taxon>
        <taxon>Dikarya</taxon>
        <taxon>Ascomycota</taxon>
        <taxon>Pezizomycotina</taxon>
        <taxon>Dothideomycetes</taxon>
        <taxon>Pleosporomycetidae</taxon>
        <taxon>Aulographales</taxon>
        <taxon>Aulographaceae</taxon>
    </lineage>
</organism>
<gene>
    <name evidence="3" type="ORF">K402DRAFT_329958</name>
</gene>
<dbReference type="EMBL" id="ML977151">
    <property type="protein sequence ID" value="KAF1987622.1"/>
    <property type="molecule type" value="Genomic_DNA"/>
</dbReference>
<dbReference type="AlphaFoldDB" id="A0A6G1H3J3"/>
<feature type="compositionally biased region" description="Acidic residues" evidence="1">
    <location>
        <begin position="1"/>
        <end position="11"/>
    </location>
</feature>
<dbReference type="GO" id="GO:0005634">
    <property type="term" value="C:nucleus"/>
    <property type="evidence" value="ECO:0007669"/>
    <property type="project" value="TreeGrafter"/>
</dbReference>
<dbReference type="OrthoDB" id="20772at2759"/>
<dbReference type="SMART" id="SM00731">
    <property type="entry name" value="SprT"/>
    <property type="match status" value="1"/>
</dbReference>
<dbReference type="Proteomes" id="UP000800041">
    <property type="component" value="Unassembled WGS sequence"/>
</dbReference>
<reference evidence="3" key="1">
    <citation type="journal article" date="2020" name="Stud. Mycol.">
        <title>101 Dothideomycetes genomes: a test case for predicting lifestyles and emergence of pathogens.</title>
        <authorList>
            <person name="Haridas S."/>
            <person name="Albert R."/>
            <person name="Binder M."/>
            <person name="Bloem J."/>
            <person name="Labutti K."/>
            <person name="Salamov A."/>
            <person name="Andreopoulos B."/>
            <person name="Baker S."/>
            <person name="Barry K."/>
            <person name="Bills G."/>
            <person name="Bluhm B."/>
            <person name="Cannon C."/>
            <person name="Castanera R."/>
            <person name="Culley D."/>
            <person name="Daum C."/>
            <person name="Ezra D."/>
            <person name="Gonzalez J."/>
            <person name="Henrissat B."/>
            <person name="Kuo A."/>
            <person name="Liang C."/>
            <person name="Lipzen A."/>
            <person name="Lutzoni F."/>
            <person name="Magnuson J."/>
            <person name="Mondo S."/>
            <person name="Nolan M."/>
            <person name="Ohm R."/>
            <person name="Pangilinan J."/>
            <person name="Park H.-J."/>
            <person name="Ramirez L."/>
            <person name="Alfaro M."/>
            <person name="Sun H."/>
            <person name="Tritt A."/>
            <person name="Yoshinaga Y."/>
            <person name="Zwiers L.-H."/>
            <person name="Turgeon B."/>
            <person name="Goodwin S."/>
            <person name="Spatafora J."/>
            <person name="Crous P."/>
            <person name="Grigoriev I."/>
        </authorList>
    </citation>
    <scope>NUCLEOTIDE SEQUENCE</scope>
    <source>
        <strain evidence="3">CBS 113979</strain>
    </source>
</reference>
<evidence type="ECO:0000259" key="2">
    <source>
        <dbReference type="SMART" id="SM00731"/>
    </source>
</evidence>
<keyword evidence="4" id="KW-1185">Reference proteome</keyword>
<proteinExistence type="predicted"/>
<feature type="domain" description="SprT-like" evidence="2">
    <location>
        <begin position="52"/>
        <end position="247"/>
    </location>
</feature>
<protein>
    <recommendedName>
        <fullName evidence="2">SprT-like domain-containing protein</fullName>
    </recommendedName>
</protein>
<dbReference type="InterPro" id="IPR006640">
    <property type="entry name" value="SprT-like_domain"/>
</dbReference>
<dbReference type="GO" id="GO:0006950">
    <property type="term" value="P:response to stress"/>
    <property type="evidence" value="ECO:0007669"/>
    <property type="project" value="UniProtKB-ARBA"/>
</dbReference>
<dbReference type="PANTHER" id="PTHR23099:SF0">
    <property type="entry name" value="GERM CELL NUCLEAR ACIDIC PROTEIN"/>
    <property type="match status" value="1"/>
</dbReference>
<dbReference type="PANTHER" id="PTHR23099">
    <property type="entry name" value="TRANSCRIPTIONAL REGULATOR"/>
    <property type="match status" value="1"/>
</dbReference>
<evidence type="ECO:0000256" key="1">
    <source>
        <dbReference type="SAM" id="MobiDB-lite"/>
    </source>
</evidence>
<name>A0A6G1H3J3_9PEZI</name>
<accession>A0A6G1H3J3</accession>
<feature type="region of interest" description="Disordered" evidence="1">
    <location>
        <begin position="1"/>
        <end position="30"/>
    </location>
</feature>
<evidence type="ECO:0000313" key="4">
    <source>
        <dbReference type="Proteomes" id="UP000800041"/>
    </source>
</evidence>